<protein>
    <submittedName>
        <fullName evidence="1">Uncharacterized protein</fullName>
    </submittedName>
</protein>
<evidence type="ECO:0000313" key="2">
    <source>
        <dbReference type="Proteomes" id="UP000828390"/>
    </source>
</evidence>
<accession>A0A9D4HN01</accession>
<dbReference type="EMBL" id="JAIWYP010000012">
    <property type="protein sequence ID" value="KAH3726522.1"/>
    <property type="molecule type" value="Genomic_DNA"/>
</dbReference>
<proteinExistence type="predicted"/>
<reference evidence="1" key="2">
    <citation type="submission" date="2020-11" db="EMBL/GenBank/DDBJ databases">
        <authorList>
            <person name="McCartney M.A."/>
            <person name="Auch B."/>
            <person name="Kono T."/>
            <person name="Mallez S."/>
            <person name="Becker A."/>
            <person name="Gohl D.M."/>
            <person name="Silverstein K.A.T."/>
            <person name="Koren S."/>
            <person name="Bechman K.B."/>
            <person name="Herman A."/>
            <person name="Abrahante J.E."/>
            <person name="Garbe J."/>
        </authorList>
    </citation>
    <scope>NUCLEOTIDE SEQUENCE</scope>
    <source>
        <strain evidence="1">Duluth1</strain>
        <tissue evidence="1">Whole animal</tissue>
    </source>
</reference>
<evidence type="ECO:0000313" key="1">
    <source>
        <dbReference type="EMBL" id="KAH3726522.1"/>
    </source>
</evidence>
<dbReference type="Proteomes" id="UP000828390">
    <property type="component" value="Unassembled WGS sequence"/>
</dbReference>
<organism evidence="1 2">
    <name type="scientific">Dreissena polymorpha</name>
    <name type="common">Zebra mussel</name>
    <name type="synonym">Mytilus polymorpha</name>
    <dbReference type="NCBI Taxonomy" id="45954"/>
    <lineage>
        <taxon>Eukaryota</taxon>
        <taxon>Metazoa</taxon>
        <taxon>Spiralia</taxon>
        <taxon>Lophotrochozoa</taxon>
        <taxon>Mollusca</taxon>
        <taxon>Bivalvia</taxon>
        <taxon>Autobranchia</taxon>
        <taxon>Heteroconchia</taxon>
        <taxon>Euheterodonta</taxon>
        <taxon>Imparidentia</taxon>
        <taxon>Neoheterodontei</taxon>
        <taxon>Myida</taxon>
        <taxon>Dreissenoidea</taxon>
        <taxon>Dreissenidae</taxon>
        <taxon>Dreissena</taxon>
    </lineage>
</organism>
<reference evidence="1" key="1">
    <citation type="journal article" date="2019" name="bioRxiv">
        <title>The Genome of the Zebra Mussel, Dreissena polymorpha: A Resource for Invasive Species Research.</title>
        <authorList>
            <person name="McCartney M.A."/>
            <person name="Auch B."/>
            <person name="Kono T."/>
            <person name="Mallez S."/>
            <person name="Zhang Y."/>
            <person name="Obille A."/>
            <person name="Becker A."/>
            <person name="Abrahante J.E."/>
            <person name="Garbe J."/>
            <person name="Badalamenti J.P."/>
            <person name="Herman A."/>
            <person name="Mangelson H."/>
            <person name="Liachko I."/>
            <person name="Sullivan S."/>
            <person name="Sone E.D."/>
            <person name="Koren S."/>
            <person name="Silverstein K.A.T."/>
            <person name="Beckman K.B."/>
            <person name="Gohl D.M."/>
        </authorList>
    </citation>
    <scope>NUCLEOTIDE SEQUENCE</scope>
    <source>
        <strain evidence="1">Duluth1</strain>
        <tissue evidence="1">Whole animal</tissue>
    </source>
</reference>
<sequence length="102" mass="11061">MISSCVVRNPTAFDTLHVYDPAKYRLTGVLKSVEASILVEPLNQLALQLGLQAGLEQVMAVGGDVFSVTVNGLLTDMVADDGPSERKHLLKNIKSICKHNKK</sequence>
<gene>
    <name evidence="1" type="ORF">DPMN_052389</name>
</gene>
<comment type="caution">
    <text evidence="1">The sequence shown here is derived from an EMBL/GenBank/DDBJ whole genome shotgun (WGS) entry which is preliminary data.</text>
</comment>
<dbReference type="AlphaFoldDB" id="A0A9D4HN01"/>
<keyword evidence="2" id="KW-1185">Reference proteome</keyword>
<name>A0A9D4HN01_DREPO</name>